<evidence type="ECO:0000313" key="1">
    <source>
        <dbReference type="EnsemblPlants" id="AVESA.00010b.r2.1AG0058900.1.CDS"/>
    </source>
</evidence>
<evidence type="ECO:0000313" key="2">
    <source>
        <dbReference type="Proteomes" id="UP001732700"/>
    </source>
</evidence>
<name>A0ACD5TII3_AVESA</name>
<organism evidence="1 2">
    <name type="scientific">Avena sativa</name>
    <name type="common">Oat</name>
    <dbReference type="NCBI Taxonomy" id="4498"/>
    <lineage>
        <taxon>Eukaryota</taxon>
        <taxon>Viridiplantae</taxon>
        <taxon>Streptophyta</taxon>
        <taxon>Embryophyta</taxon>
        <taxon>Tracheophyta</taxon>
        <taxon>Spermatophyta</taxon>
        <taxon>Magnoliopsida</taxon>
        <taxon>Liliopsida</taxon>
        <taxon>Poales</taxon>
        <taxon>Poaceae</taxon>
        <taxon>BOP clade</taxon>
        <taxon>Pooideae</taxon>
        <taxon>Poodae</taxon>
        <taxon>Poeae</taxon>
        <taxon>Poeae Chloroplast Group 1 (Aveneae type)</taxon>
        <taxon>Aveninae</taxon>
        <taxon>Avena</taxon>
    </lineage>
</organism>
<sequence>MTRPCSTVRHARSLPQPGRGQTQYQLLSHPFWPRNKLIGRIEQAEDAIHRHLQGRRVDSMCQEKAGVSKVEMVIRKYVFWPDGTRKRRTKSHVLAKARDQMSKLVHAVIDQYNEDHDLVGDFAYVLEDMLEHEQFREKNTWYLHLNFVVKAKVADTNDDDGDDDDNDLADCWVQKLFFAEVKETKQEGIHAELVVSCFCVVEPLDNGPCYACTNGLKHPNKADAYTGGHMCPDVLGGLPPMWSDSEEEEDEKGTQDKT</sequence>
<reference evidence="1" key="1">
    <citation type="submission" date="2021-05" db="EMBL/GenBank/DDBJ databases">
        <authorList>
            <person name="Scholz U."/>
            <person name="Mascher M."/>
            <person name="Fiebig A."/>
        </authorList>
    </citation>
    <scope>NUCLEOTIDE SEQUENCE [LARGE SCALE GENOMIC DNA]</scope>
</reference>
<protein>
    <submittedName>
        <fullName evidence="1">Uncharacterized protein</fullName>
    </submittedName>
</protein>
<dbReference type="Proteomes" id="UP001732700">
    <property type="component" value="Chromosome 1A"/>
</dbReference>
<accession>A0ACD5TII3</accession>
<keyword evidence="2" id="KW-1185">Reference proteome</keyword>
<reference evidence="1" key="2">
    <citation type="submission" date="2025-09" db="UniProtKB">
        <authorList>
            <consortium name="EnsemblPlants"/>
        </authorList>
    </citation>
    <scope>IDENTIFICATION</scope>
</reference>
<proteinExistence type="predicted"/>
<dbReference type="EnsemblPlants" id="AVESA.00010b.r2.1AG0058900.1">
    <property type="protein sequence ID" value="AVESA.00010b.r2.1AG0058900.1.CDS"/>
    <property type="gene ID" value="AVESA.00010b.r2.1AG0058900"/>
</dbReference>